<feature type="region of interest" description="Disordered" evidence="1">
    <location>
        <begin position="22"/>
        <end position="44"/>
    </location>
</feature>
<evidence type="ECO:0000313" key="3">
    <source>
        <dbReference type="Proteomes" id="UP000031246"/>
    </source>
</evidence>
<evidence type="ECO:0000313" key="2">
    <source>
        <dbReference type="EMBL" id="KIA93754.1"/>
    </source>
</evidence>
<organism evidence="2 3">
    <name type="scientific">Pedobacter kyungheensis</name>
    <dbReference type="NCBI Taxonomy" id="1069985"/>
    <lineage>
        <taxon>Bacteria</taxon>
        <taxon>Pseudomonadati</taxon>
        <taxon>Bacteroidota</taxon>
        <taxon>Sphingobacteriia</taxon>
        <taxon>Sphingobacteriales</taxon>
        <taxon>Sphingobacteriaceae</taxon>
        <taxon>Pedobacter</taxon>
    </lineage>
</organism>
<dbReference type="Proteomes" id="UP000031246">
    <property type="component" value="Unassembled WGS sequence"/>
</dbReference>
<gene>
    <name evidence="2" type="ORF">OC25_11945</name>
</gene>
<accession>A0A0C1G0Y7</accession>
<name>A0A0C1G0Y7_9SPHI</name>
<reference evidence="2 3" key="1">
    <citation type="submission" date="2014-10" db="EMBL/GenBank/DDBJ databases">
        <title>Pedobacter Kyungheensis.</title>
        <authorList>
            <person name="Anderson B.M."/>
            <person name="Newman J.D."/>
        </authorList>
    </citation>
    <scope>NUCLEOTIDE SEQUENCE [LARGE SCALE GENOMIC DNA]</scope>
    <source>
        <strain evidence="2 3">KACC 16221</strain>
    </source>
</reference>
<dbReference type="AlphaFoldDB" id="A0A0C1G0Y7"/>
<comment type="caution">
    <text evidence="2">The sequence shown here is derived from an EMBL/GenBank/DDBJ whole genome shotgun (WGS) entry which is preliminary data.</text>
</comment>
<keyword evidence="3" id="KW-1185">Reference proteome</keyword>
<sequence>MYSLNKSGFGCAAIPFGLFRPPVPKPDSSEHGVQRSKADGGAADAMENRLSLSKRFTAF</sequence>
<feature type="compositionally biased region" description="Basic and acidic residues" evidence="1">
    <location>
        <begin position="27"/>
        <end position="38"/>
    </location>
</feature>
<evidence type="ECO:0000256" key="1">
    <source>
        <dbReference type="SAM" id="MobiDB-lite"/>
    </source>
</evidence>
<protein>
    <submittedName>
        <fullName evidence="2">Uncharacterized protein</fullName>
    </submittedName>
</protein>
<dbReference type="EMBL" id="JSYN01000013">
    <property type="protein sequence ID" value="KIA93754.1"/>
    <property type="molecule type" value="Genomic_DNA"/>
</dbReference>
<proteinExistence type="predicted"/>